<organism evidence="1">
    <name type="scientific">marine metagenome</name>
    <dbReference type="NCBI Taxonomy" id="408172"/>
    <lineage>
        <taxon>unclassified sequences</taxon>
        <taxon>metagenomes</taxon>
        <taxon>ecological metagenomes</taxon>
    </lineage>
</organism>
<dbReference type="Pfam" id="PF19897">
    <property type="entry name" value="DUF6370"/>
    <property type="match status" value="1"/>
</dbReference>
<dbReference type="AlphaFoldDB" id="A0A381XSY8"/>
<reference evidence="1" key="1">
    <citation type="submission" date="2018-05" db="EMBL/GenBank/DDBJ databases">
        <authorList>
            <person name="Lanie J.A."/>
            <person name="Ng W.-L."/>
            <person name="Kazmierczak K.M."/>
            <person name="Andrzejewski T.M."/>
            <person name="Davidsen T.M."/>
            <person name="Wayne K.J."/>
            <person name="Tettelin H."/>
            <person name="Glass J.I."/>
            <person name="Rusch D."/>
            <person name="Podicherti R."/>
            <person name="Tsui H.-C.T."/>
            <person name="Winkler M.E."/>
        </authorList>
    </citation>
    <scope>NUCLEOTIDE SEQUENCE</scope>
</reference>
<dbReference type="EMBL" id="UINC01016188">
    <property type="protein sequence ID" value="SVA67592.1"/>
    <property type="molecule type" value="Genomic_DNA"/>
</dbReference>
<name>A0A381XSY8_9ZZZZ</name>
<dbReference type="InterPro" id="IPR045950">
    <property type="entry name" value="DUF6370"/>
</dbReference>
<proteinExistence type="predicted"/>
<gene>
    <name evidence="1" type="ORF">METZ01_LOCUS120446</name>
</gene>
<accession>A0A381XSY8</accession>
<evidence type="ECO:0000313" key="1">
    <source>
        <dbReference type="EMBL" id="SVA67592.1"/>
    </source>
</evidence>
<protein>
    <submittedName>
        <fullName evidence="1">Uncharacterized protein</fullName>
    </submittedName>
</protein>
<sequence length="126" mass="13943">MKKLTTLFTMAALAFSIAVVDAADDKKKKRDPNAARTIKGTLKCAKCALKKTEECQAALEITRKDKEGKETTRVILLKNDDVTKAFHKEICKASVYSAVTGKFEGTKKDRVLVASKIVKAKPRKKK</sequence>